<comment type="caution">
    <text evidence="1">The sequence shown here is derived from an EMBL/GenBank/DDBJ whole genome shotgun (WGS) entry which is preliminary data.</text>
</comment>
<keyword evidence="2" id="KW-1185">Reference proteome</keyword>
<evidence type="ECO:0000313" key="2">
    <source>
        <dbReference type="Proteomes" id="UP000469385"/>
    </source>
</evidence>
<dbReference type="PROSITE" id="PS51318">
    <property type="entry name" value="TAT"/>
    <property type="match status" value="1"/>
</dbReference>
<sequence length="370" mass="38641">MHPRSFLARRRLLGAALALPVAGCVPTPYGTYWRPVVAHAGARDRRAWCQGQAGPVTGVDVDLGGGLALAVVAEAARDGAVPVRVQLALPAGKAVRMPGLPRVVADGRPLEGPVQLSAFRSVPVAAGTWVDPQRLRPGAGPAAALEPEAPFGRARLRIAELPGAASPQLTAAGLRVGFDDRTVDLPAVELARGGARATPDSYRSAQQQAADEARAAACRRDTPQRACDNILDYIGTSHAAVHEGIAWSGRWYRSRSDDGLHAELALAVRQGARWRLEADGFQLRDAAGGAVRPLALTAGSLVFSDRIEPGAPLPAAAVPTTAGLAFTVPADAGSAEFQLAPLLADGEPLALPPVRLERRRFDGGVEPFNC</sequence>
<proteinExistence type="predicted"/>
<dbReference type="EMBL" id="WSEL01000009">
    <property type="protein sequence ID" value="MVQ32652.1"/>
    <property type="molecule type" value="Genomic_DNA"/>
</dbReference>
<accession>A0A6N8J1G1</accession>
<name>A0A6N8J1G1_9BURK</name>
<dbReference type="Proteomes" id="UP000469385">
    <property type="component" value="Unassembled WGS sequence"/>
</dbReference>
<gene>
    <name evidence="1" type="ORF">GON04_24565</name>
</gene>
<dbReference type="RefSeq" id="WP_157400584.1">
    <property type="nucleotide sequence ID" value="NZ_WSEL01000009.1"/>
</dbReference>
<protein>
    <submittedName>
        <fullName evidence="1">Uncharacterized protein</fullName>
    </submittedName>
</protein>
<reference evidence="1 2" key="1">
    <citation type="submission" date="2019-12" db="EMBL/GenBank/DDBJ databases">
        <authorList>
            <person name="Huq M.A."/>
        </authorList>
    </citation>
    <scope>NUCLEOTIDE SEQUENCE [LARGE SCALE GENOMIC DNA]</scope>
    <source>
        <strain evidence="1 2">MAH-25</strain>
    </source>
</reference>
<dbReference type="AlphaFoldDB" id="A0A6N8J1G1"/>
<dbReference type="InterPro" id="IPR006311">
    <property type="entry name" value="TAT_signal"/>
</dbReference>
<organism evidence="1 2">
    <name type="scientific">Ramlibacter pinisoli</name>
    <dbReference type="NCBI Taxonomy" id="2682844"/>
    <lineage>
        <taxon>Bacteria</taxon>
        <taxon>Pseudomonadati</taxon>
        <taxon>Pseudomonadota</taxon>
        <taxon>Betaproteobacteria</taxon>
        <taxon>Burkholderiales</taxon>
        <taxon>Comamonadaceae</taxon>
        <taxon>Ramlibacter</taxon>
    </lineage>
</organism>
<evidence type="ECO:0000313" key="1">
    <source>
        <dbReference type="EMBL" id="MVQ32652.1"/>
    </source>
</evidence>